<feature type="domain" description="Small ribosomal subunit protein mS35 mitochondrial conserved" evidence="2">
    <location>
        <begin position="178"/>
        <end position="307"/>
    </location>
</feature>
<comment type="subcellular location">
    <subcellularLocation>
        <location evidence="1">Mitochondrion</location>
    </subcellularLocation>
</comment>
<dbReference type="Proteomes" id="UP000788993">
    <property type="component" value="Unassembled WGS sequence"/>
</dbReference>
<reference evidence="3" key="2">
    <citation type="submission" date="2021-01" db="EMBL/GenBank/DDBJ databases">
        <authorList>
            <person name="Schikora-Tamarit M.A."/>
        </authorList>
    </citation>
    <scope>NUCLEOTIDE SEQUENCE</scope>
    <source>
        <strain evidence="3">NCAIM Y.01608</strain>
    </source>
</reference>
<dbReference type="GO" id="GO:0003735">
    <property type="term" value="F:structural constituent of ribosome"/>
    <property type="evidence" value="ECO:0007669"/>
    <property type="project" value="UniProtKB-UniRule"/>
</dbReference>
<proteinExistence type="inferred from homology"/>
<dbReference type="Pfam" id="PF10213">
    <property type="entry name" value="MRP-S28"/>
    <property type="match status" value="1"/>
</dbReference>
<dbReference type="PANTHER" id="PTHR13490:SF0">
    <property type="entry name" value="SMALL RIBOSOMAL SUBUNIT PROTEIN MS35"/>
    <property type="match status" value="1"/>
</dbReference>
<dbReference type="EMBL" id="JAEUBD010001504">
    <property type="protein sequence ID" value="KAH3659921.1"/>
    <property type="molecule type" value="Genomic_DNA"/>
</dbReference>
<dbReference type="PANTHER" id="PTHR13490">
    <property type="entry name" value="MITOCHONDRIAL 28S RIBOSOMAL PROTEIN S28"/>
    <property type="match status" value="1"/>
</dbReference>
<keyword evidence="4" id="KW-1185">Reference proteome</keyword>
<gene>
    <name evidence="3" type="ORF">OGATHE_005966</name>
</gene>
<accession>A0A9P8NVB8</accession>
<evidence type="ECO:0000313" key="3">
    <source>
        <dbReference type="EMBL" id="KAH3659921.1"/>
    </source>
</evidence>
<dbReference type="InterPro" id="IPR017081">
    <property type="entry name" value="Ribosomal_mS35"/>
</dbReference>
<keyword evidence="1" id="KW-0687">Ribonucleoprotein</keyword>
<evidence type="ECO:0000259" key="2">
    <source>
        <dbReference type="Pfam" id="PF10213"/>
    </source>
</evidence>
<organism evidence="3 4">
    <name type="scientific">Ogataea polymorpha</name>
    <dbReference type="NCBI Taxonomy" id="460523"/>
    <lineage>
        <taxon>Eukaryota</taxon>
        <taxon>Fungi</taxon>
        <taxon>Dikarya</taxon>
        <taxon>Ascomycota</taxon>
        <taxon>Saccharomycotina</taxon>
        <taxon>Pichiomycetes</taxon>
        <taxon>Pichiales</taxon>
        <taxon>Pichiaceae</taxon>
        <taxon>Ogataea</taxon>
    </lineage>
</organism>
<dbReference type="GO" id="GO:0032543">
    <property type="term" value="P:mitochondrial translation"/>
    <property type="evidence" value="ECO:0007669"/>
    <property type="project" value="UniProtKB-UniRule"/>
</dbReference>
<keyword evidence="1" id="KW-0496">Mitochondrion</keyword>
<name>A0A9P8NVB8_9ASCO</name>
<comment type="similarity">
    <text evidence="1">Belongs to the mitochondrion-specific ribosomal protein mS35 family.</text>
</comment>
<evidence type="ECO:0000313" key="4">
    <source>
        <dbReference type="Proteomes" id="UP000788993"/>
    </source>
</evidence>
<evidence type="ECO:0000256" key="1">
    <source>
        <dbReference type="PIRNR" id="PIRNR036995"/>
    </source>
</evidence>
<dbReference type="InterPro" id="IPR039848">
    <property type="entry name" value="Ribosomal_mS35_mt"/>
</dbReference>
<reference evidence="3" key="1">
    <citation type="journal article" date="2021" name="Open Biol.">
        <title>Shared evolutionary footprints suggest mitochondrial oxidative damage underlies multiple complex I losses in fungi.</title>
        <authorList>
            <person name="Schikora-Tamarit M.A."/>
            <person name="Marcet-Houben M."/>
            <person name="Nosek J."/>
            <person name="Gabaldon T."/>
        </authorList>
    </citation>
    <scope>NUCLEOTIDE SEQUENCE</scope>
    <source>
        <strain evidence="3">NCAIM Y.01608</strain>
    </source>
</reference>
<comment type="function">
    <text evidence="1">Component of the mitochondrial ribosome (mitoribosome), a dedicated translation machinery responsible for the synthesis of mitochondrial genome-encoded proteins, including at least some of the essential transmembrane subunits of the mitochondrial respiratory chain. The mitoribosomes are attached to the mitochondrial inner membrane and translation products are cotranslationally integrated into the membrane.</text>
</comment>
<dbReference type="PIRSF" id="PIRSF036995">
    <property type="entry name" value="RSM24"/>
    <property type="match status" value="1"/>
</dbReference>
<dbReference type="OrthoDB" id="283424at2759"/>
<comment type="caution">
    <text evidence="3">The sequence shown here is derived from an EMBL/GenBank/DDBJ whole genome shotgun (WGS) entry which is preliminary data.</text>
</comment>
<dbReference type="AlphaFoldDB" id="A0A9P8NVB8"/>
<dbReference type="GO" id="GO:0005763">
    <property type="term" value="C:mitochondrial small ribosomal subunit"/>
    <property type="evidence" value="ECO:0007669"/>
    <property type="project" value="UniProtKB-UniRule"/>
</dbReference>
<keyword evidence="1" id="KW-0689">Ribosomal protein</keyword>
<dbReference type="InterPro" id="IPR019349">
    <property type="entry name" value="Ribosomal_mS35_mit"/>
</dbReference>
<sequence length="326" mass="38497">MFGRLLRPSARHFSCVRPTLNSSSALEAIDNRIKKLQREAQLSPEDSSLLDRPELWQGLPDQKVLELYQQRKINLGKHYRRNKDELAALVAASPDIYTAEMAARAYTAEEGDMFRNQLNYQSKMYHNKGSFMADEIEEDEYDEYPTDVQEVVENFRDHLDFNRVAAYELPLLTKYRKEYVPPKKGEKPVIYRYTKYFGESHPAERKVSVSVKVSELPLTREERHKFKLLAGVRYDHVRDIFKMSSDKYLEPAQNASFLSEVMDDLIAEAKRDAHKYADVPLDKRHTKAKYKKKQHRKRRVYEFPKEWERPIAPESKQVDWQQMLTE</sequence>
<protein>
    <recommendedName>
        <fullName evidence="1">Small ribosomal subunit protein mS35</fullName>
    </recommendedName>
    <alternativeName>
        <fullName evidence="1">37S ribosomal protein S24, mitochondrial</fullName>
    </alternativeName>
</protein>